<proteinExistence type="predicted"/>
<reference evidence="1 2" key="1">
    <citation type="journal article" date="2000" name="Nature">
        <title>Complete DNA sequence of a serogroup A strain of Neisseria meningitidis Z2491.</title>
        <authorList>
            <person name="Parkhill J."/>
            <person name="Achtman M."/>
            <person name="James K.D."/>
            <person name="Bentley S.D."/>
            <person name="Churcher C."/>
            <person name="Klee S.R."/>
            <person name="Morelli G."/>
            <person name="Basham D."/>
            <person name="Brown D."/>
            <person name="Chillingworth T."/>
            <person name="Davies R.M."/>
            <person name="Davis P."/>
            <person name="Devlin K."/>
            <person name="Feltwell T."/>
            <person name="Hamlin N."/>
            <person name="Holroyd S."/>
            <person name="Jagels K."/>
            <person name="Leather S."/>
            <person name="Moule S."/>
            <person name="Mungall K."/>
            <person name="Quail M.A."/>
            <person name="Rajandream M.A."/>
            <person name="Rutherford K.M."/>
            <person name="Simmonds M."/>
            <person name="Skelton J."/>
            <person name="Whitehead S."/>
            <person name="Spratt B.G."/>
            <person name="Barrell B.G."/>
        </authorList>
    </citation>
    <scope>NUCLEOTIDE SEQUENCE [LARGE SCALE GENOMIC DNA]</scope>
    <source>
        <strain evidence="2">DSM 15465 / Z2491</strain>
    </source>
</reference>
<dbReference type="Proteomes" id="UP000000626">
    <property type="component" value="Chromosome"/>
</dbReference>
<name>A0A0U1RJS4_NEIMA</name>
<evidence type="ECO:0008006" key="3">
    <source>
        <dbReference type="Google" id="ProtNLM"/>
    </source>
</evidence>
<gene>
    <name evidence="1" type="ordered locus">NMA1828</name>
</gene>
<dbReference type="RefSeq" id="WP_002212752.1">
    <property type="nucleotide sequence ID" value="NC_003116.1"/>
</dbReference>
<organism evidence="1 2">
    <name type="scientific">Neisseria meningitidis serogroup A / serotype 4A (strain DSM 15465 / Z2491)</name>
    <dbReference type="NCBI Taxonomy" id="122587"/>
    <lineage>
        <taxon>Bacteria</taxon>
        <taxon>Pseudomonadati</taxon>
        <taxon>Pseudomonadota</taxon>
        <taxon>Betaproteobacteria</taxon>
        <taxon>Neisseriales</taxon>
        <taxon>Neisseriaceae</taxon>
        <taxon>Neisseria</taxon>
    </lineage>
</organism>
<dbReference type="AlphaFoldDB" id="A0A0U1RJS4"/>
<accession>A0A0U1RJS4</accession>
<dbReference type="KEGG" id="nma:NMA1828"/>
<dbReference type="SUPFAM" id="SSF160719">
    <property type="entry name" value="gpW/gp25-like"/>
    <property type="match status" value="1"/>
</dbReference>
<dbReference type="InterPro" id="IPR010877">
    <property type="entry name" value="Phage_Mu_Gp46"/>
</dbReference>
<dbReference type="HOGENOM" id="CLU_144087_0_0_4"/>
<evidence type="ECO:0000313" key="2">
    <source>
        <dbReference type="Proteomes" id="UP000000626"/>
    </source>
</evidence>
<dbReference type="EMBL" id="AL157959">
    <property type="protein sequence ID" value="CAM08949.1"/>
    <property type="molecule type" value="Genomic_DNA"/>
</dbReference>
<dbReference type="Gene3D" id="3.10.450.40">
    <property type="match status" value="1"/>
</dbReference>
<protein>
    <recommendedName>
        <fullName evidence="3">Phage protein GP46</fullName>
    </recommendedName>
</protein>
<dbReference type="Pfam" id="PF07409">
    <property type="entry name" value="GP46"/>
    <property type="match status" value="1"/>
</dbReference>
<sequence length="117" mass="13062">MDALLNPQTGGYVVNQSAQSIENELYIRLVTPLGSYWADRTLGSRLHELRRQKHLKRIEVLAKQYAEQALQPVIQSKRAQSIQVTASAPQHGWLKLHIEAVDAAGDTVTLNHKVAVI</sequence>
<dbReference type="GeneID" id="93387755"/>
<evidence type="ECO:0000313" key="1">
    <source>
        <dbReference type="EMBL" id="CAM08949.1"/>
    </source>
</evidence>
<dbReference type="EnsemblBacteria" id="CAM08949">
    <property type="protein sequence ID" value="CAM08949"/>
    <property type="gene ID" value="NMA1828"/>
</dbReference>